<dbReference type="OrthoDB" id="9809663at2"/>
<dbReference type="PANTHER" id="PTHR36150">
    <property type="entry name" value="DNA GYRASE INHIBITOR YACG"/>
    <property type="match status" value="1"/>
</dbReference>
<comment type="cofactor">
    <cofactor evidence="3">
        <name>Zn(2+)</name>
        <dbReference type="ChEBI" id="CHEBI:29105"/>
    </cofactor>
    <text evidence="3">Binds 1 zinc ion.</text>
</comment>
<feature type="region of interest" description="Disordered" evidence="4">
    <location>
        <begin position="51"/>
        <end position="72"/>
    </location>
</feature>
<dbReference type="GO" id="GO:0008657">
    <property type="term" value="F:DNA topoisomerase type II (double strand cut, ATP-hydrolyzing) inhibitor activity"/>
    <property type="evidence" value="ECO:0007669"/>
    <property type="project" value="UniProtKB-UniRule"/>
</dbReference>
<dbReference type="SUPFAM" id="SSF57716">
    <property type="entry name" value="Glucocorticoid receptor-like (DNA-binding domain)"/>
    <property type="match status" value="1"/>
</dbReference>
<keyword evidence="2 3" id="KW-0862">Zinc</keyword>
<evidence type="ECO:0000256" key="3">
    <source>
        <dbReference type="HAMAP-Rule" id="MF_00649"/>
    </source>
</evidence>
<dbReference type="Gene3D" id="3.30.50.10">
    <property type="entry name" value="Erythroid Transcription Factor GATA-1, subunit A"/>
    <property type="match status" value="1"/>
</dbReference>
<comment type="subunit">
    <text evidence="3">Interacts with GyrB.</text>
</comment>
<dbReference type="EMBL" id="NOIG01000004">
    <property type="protein sequence ID" value="OYD50973.1"/>
    <property type="molecule type" value="Genomic_DNA"/>
</dbReference>
<proteinExistence type="inferred from homology"/>
<evidence type="ECO:0000313" key="5">
    <source>
        <dbReference type="EMBL" id="OYD50973.1"/>
    </source>
</evidence>
<evidence type="ECO:0000256" key="1">
    <source>
        <dbReference type="ARBA" id="ARBA00022723"/>
    </source>
</evidence>
<sequence length="72" mass="7931">MTRSTSTTSFARTVVCPRCGGDSVYSPANAYRPFCSERCKQVDLGAWASEDFRMPAEAPPADAQYGDPRQQH</sequence>
<dbReference type="PANTHER" id="PTHR36150:SF1">
    <property type="entry name" value="DNA GYRASE INHIBITOR YACG"/>
    <property type="match status" value="1"/>
</dbReference>
<dbReference type="InterPro" id="IPR005584">
    <property type="entry name" value="DNA_gyrase_inhibitor_YacG"/>
</dbReference>
<evidence type="ECO:0000313" key="6">
    <source>
        <dbReference type="Proteomes" id="UP000215441"/>
    </source>
</evidence>
<name>A0A235EQD4_9BURK</name>
<dbReference type="GO" id="GO:0006355">
    <property type="term" value="P:regulation of DNA-templated transcription"/>
    <property type="evidence" value="ECO:0007669"/>
    <property type="project" value="InterPro"/>
</dbReference>
<dbReference type="Pfam" id="PF03884">
    <property type="entry name" value="YacG"/>
    <property type="match status" value="1"/>
</dbReference>
<protein>
    <recommendedName>
        <fullName evidence="3">DNA gyrase inhibitor YacG</fullName>
    </recommendedName>
</protein>
<feature type="binding site" evidence="3">
    <location>
        <position position="35"/>
    </location>
    <ligand>
        <name>Zn(2+)</name>
        <dbReference type="ChEBI" id="CHEBI:29105"/>
    </ligand>
</feature>
<feature type="binding site" evidence="3">
    <location>
        <position position="19"/>
    </location>
    <ligand>
        <name>Zn(2+)</name>
        <dbReference type="ChEBI" id="CHEBI:29105"/>
    </ligand>
</feature>
<comment type="caution">
    <text evidence="5">The sequence shown here is derived from an EMBL/GenBank/DDBJ whole genome shotgun (WGS) entry which is preliminary data.</text>
</comment>
<comment type="similarity">
    <text evidence="3">Belongs to the DNA gyrase inhibitor YacG family.</text>
</comment>
<dbReference type="GO" id="GO:0008270">
    <property type="term" value="F:zinc ion binding"/>
    <property type="evidence" value="ECO:0007669"/>
    <property type="project" value="UniProtKB-UniRule"/>
</dbReference>
<evidence type="ECO:0000256" key="2">
    <source>
        <dbReference type="ARBA" id="ARBA00022833"/>
    </source>
</evidence>
<keyword evidence="1 3" id="KW-0479">Metal-binding</keyword>
<dbReference type="AlphaFoldDB" id="A0A235EQD4"/>
<dbReference type="RefSeq" id="WP_094286563.1">
    <property type="nucleotide sequence ID" value="NZ_NOIG01000004.1"/>
</dbReference>
<reference evidence="5 6" key="1">
    <citation type="submission" date="2017-07" db="EMBL/GenBank/DDBJ databases">
        <title>Acidovorax KNDSW TSA 6 genome sequence and assembly.</title>
        <authorList>
            <person name="Mayilraj S."/>
        </authorList>
    </citation>
    <scope>NUCLEOTIDE SEQUENCE [LARGE SCALE GENOMIC DNA]</scope>
    <source>
        <strain evidence="5 6">KNDSW-TSA6</strain>
    </source>
</reference>
<accession>A0A235EQD4</accession>
<organism evidence="5 6">
    <name type="scientific">Acidovorax kalamii</name>
    <dbReference type="NCBI Taxonomy" id="2004485"/>
    <lineage>
        <taxon>Bacteria</taxon>
        <taxon>Pseudomonadati</taxon>
        <taxon>Pseudomonadota</taxon>
        <taxon>Betaproteobacteria</taxon>
        <taxon>Burkholderiales</taxon>
        <taxon>Comamonadaceae</taxon>
        <taxon>Acidovorax</taxon>
    </lineage>
</organism>
<gene>
    <name evidence="3" type="primary">yacG</name>
    <name evidence="5" type="ORF">CBY09_03775</name>
</gene>
<feature type="binding site" evidence="3">
    <location>
        <position position="39"/>
    </location>
    <ligand>
        <name>Zn(2+)</name>
        <dbReference type="ChEBI" id="CHEBI:29105"/>
    </ligand>
</feature>
<dbReference type="InterPro" id="IPR013088">
    <property type="entry name" value="Znf_NHR/GATA"/>
</dbReference>
<dbReference type="Proteomes" id="UP000215441">
    <property type="component" value="Unassembled WGS sequence"/>
</dbReference>
<keyword evidence="6" id="KW-1185">Reference proteome</keyword>
<dbReference type="HAMAP" id="MF_00649">
    <property type="entry name" value="DNA_gyrase_inhibitor_YacG"/>
    <property type="match status" value="1"/>
</dbReference>
<evidence type="ECO:0000256" key="4">
    <source>
        <dbReference type="SAM" id="MobiDB-lite"/>
    </source>
</evidence>
<comment type="function">
    <text evidence="3">Inhibits all the catalytic activities of DNA gyrase by preventing its interaction with DNA. Acts by binding directly to the C-terminal domain of GyrB, which probably disrupts DNA binding by the gyrase.</text>
</comment>
<feature type="binding site" evidence="3">
    <location>
        <position position="16"/>
    </location>
    <ligand>
        <name>Zn(2+)</name>
        <dbReference type="ChEBI" id="CHEBI:29105"/>
    </ligand>
</feature>